<dbReference type="Pfam" id="PF02520">
    <property type="entry name" value="ANIS5_cation-bd"/>
    <property type="match status" value="1"/>
</dbReference>
<dbReference type="WBParaSite" id="DME_0000971401-mRNA-1">
    <property type="protein sequence ID" value="DME_0000971401-mRNA-1"/>
    <property type="gene ID" value="DME_0000971401"/>
</dbReference>
<evidence type="ECO:0000313" key="5">
    <source>
        <dbReference type="WBParaSite" id="DME_0000971401-mRNA-1"/>
    </source>
</evidence>
<organism evidence="3 5">
    <name type="scientific">Dracunculus medinensis</name>
    <name type="common">Guinea worm</name>
    <dbReference type="NCBI Taxonomy" id="318479"/>
    <lineage>
        <taxon>Eukaryota</taxon>
        <taxon>Metazoa</taxon>
        <taxon>Ecdysozoa</taxon>
        <taxon>Nematoda</taxon>
        <taxon>Chromadorea</taxon>
        <taxon>Rhabditida</taxon>
        <taxon>Spirurina</taxon>
        <taxon>Dracunculoidea</taxon>
        <taxon>Dracunculidae</taxon>
        <taxon>Dracunculus</taxon>
    </lineage>
</organism>
<dbReference type="AlphaFoldDB" id="A0A0N4UP46"/>
<reference evidence="2 4" key="2">
    <citation type="submission" date="2018-11" db="EMBL/GenBank/DDBJ databases">
        <authorList>
            <consortium name="Pathogen Informatics"/>
        </authorList>
    </citation>
    <scope>NUCLEOTIDE SEQUENCE [LARGE SCALE GENOMIC DNA]</scope>
</reference>
<dbReference type="PANTHER" id="PTHR21593">
    <property type="entry name" value="PRION-LIKE- Q/N-RICH -DOMAIN-BEARING PROTEIN PROTEIN"/>
    <property type="match status" value="1"/>
</dbReference>
<gene>
    <name evidence="2" type="ORF">DME_LOCUS3330</name>
</gene>
<feature type="domain" description="SXP/RAL-2 family protein Ani s 5-like cation-binding" evidence="1">
    <location>
        <begin position="21"/>
        <end position="131"/>
    </location>
</feature>
<accession>A0A0N4UP46</accession>
<proteinExistence type="predicted"/>
<keyword evidence="4" id="KW-1185">Reference proteome</keyword>
<evidence type="ECO:0000313" key="2">
    <source>
        <dbReference type="EMBL" id="VDN53357.1"/>
    </source>
</evidence>
<dbReference type="Proteomes" id="UP000038040">
    <property type="component" value="Unplaced"/>
</dbReference>
<sequence length="284" mass="32474">MIIGYDGSQNFAKKFVNLTKESKKELESILKKENLTKRELDDKLDAWAKKLGGSTLTTYNRVKNFTEEMERQFLEKIKESRLSDELKEKANQLHTVKTNKNLTLAQIKQKVEEIKKGLKKEDLKQIRNVMHELMRVMQQRKTRNAGCMSENALSNVDCKNAKQFMAIISNTTATKQQISDEILKWKSSQIPEKKIDVLMSDLEVLGDFVEKQMEQSSLSESAKKAIGELGTIFGDSNLTPIDEGRQINEIFSRLPSSVKEEITSFIAGLVNELIENHSFLPRSE</sequence>
<reference evidence="5" key="1">
    <citation type="submission" date="2017-02" db="UniProtKB">
        <authorList>
            <consortium name="WormBaseParasite"/>
        </authorList>
    </citation>
    <scope>IDENTIFICATION</scope>
</reference>
<dbReference type="EMBL" id="UYYG01000124">
    <property type="protein sequence ID" value="VDN53357.1"/>
    <property type="molecule type" value="Genomic_DNA"/>
</dbReference>
<dbReference type="PANTHER" id="PTHR21593:SF36">
    <property type="entry name" value="DUF148 DOMAIN-CONTAINING PROTEIN-RELATED"/>
    <property type="match status" value="1"/>
</dbReference>
<dbReference type="STRING" id="318479.A0A0N4UP46"/>
<protein>
    <submittedName>
        <fullName evidence="5">ANIS5_cation-bd domain-containing protein</fullName>
    </submittedName>
</protein>
<dbReference type="Proteomes" id="UP000274756">
    <property type="component" value="Unassembled WGS sequence"/>
</dbReference>
<evidence type="ECO:0000259" key="1">
    <source>
        <dbReference type="Pfam" id="PF02520"/>
    </source>
</evidence>
<dbReference type="InterPro" id="IPR052823">
    <property type="entry name" value="SXP/RAL-2_related"/>
</dbReference>
<name>A0A0N4UP46_DRAME</name>
<dbReference type="InterPro" id="IPR003677">
    <property type="entry name" value="ANIS5_cation-bd"/>
</dbReference>
<evidence type="ECO:0000313" key="4">
    <source>
        <dbReference type="Proteomes" id="UP000274756"/>
    </source>
</evidence>
<evidence type="ECO:0000313" key="3">
    <source>
        <dbReference type="Proteomes" id="UP000038040"/>
    </source>
</evidence>